<name>A9CYV3_HOEPD</name>
<dbReference type="eggNOG" id="COG5395">
    <property type="taxonomic scope" value="Bacteria"/>
</dbReference>
<dbReference type="OrthoDB" id="8759010at2"/>
<keyword evidence="3" id="KW-1185">Reference proteome</keyword>
<comment type="caution">
    <text evidence="2">The sequence shown here is derived from an EMBL/GenBank/DDBJ whole genome shotgun (WGS) entry which is preliminary data.</text>
</comment>
<dbReference type="Proteomes" id="UP000004291">
    <property type="component" value="Chromosome"/>
</dbReference>
<feature type="transmembrane region" description="Helical" evidence="1">
    <location>
        <begin position="153"/>
        <end position="176"/>
    </location>
</feature>
<dbReference type="EMBL" id="ABIA03000002">
    <property type="protein sequence ID" value="EDQ34647.1"/>
    <property type="molecule type" value="Genomic_DNA"/>
</dbReference>
<dbReference type="InterPro" id="IPR018750">
    <property type="entry name" value="DUF2306_membrane"/>
</dbReference>
<feature type="transmembrane region" description="Helical" evidence="1">
    <location>
        <begin position="9"/>
        <end position="31"/>
    </location>
</feature>
<reference evidence="2 3" key="1">
    <citation type="submission" date="2007-10" db="EMBL/GenBank/DDBJ databases">
        <authorList>
            <person name="Wagner-Dobler I."/>
            <person name="Ferriera S."/>
            <person name="Johnson J."/>
            <person name="Kravitz S."/>
            <person name="Beeson K."/>
            <person name="Sutton G."/>
            <person name="Rogers Y.-H."/>
            <person name="Friedman R."/>
            <person name="Frazier M."/>
            <person name="Venter J.C."/>
        </authorList>
    </citation>
    <scope>NUCLEOTIDE SEQUENCE [LARGE SCALE GENOMIC DNA]</scope>
    <source>
        <strain evidence="2 3">DFL-43</strain>
    </source>
</reference>
<proteinExistence type="predicted"/>
<dbReference type="AlphaFoldDB" id="A9CYV3"/>
<accession>A9CYV3</accession>
<dbReference type="STRING" id="411684.HPDFL43_00580"/>
<dbReference type="RefSeq" id="WP_007195908.1">
    <property type="nucleotide sequence ID" value="NZ_CM002917.1"/>
</dbReference>
<organism evidence="2 3">
    <name type="scientific">Hoeflea phototrophica (strain DSM 17068 / NCIMB 14078 / DFL-43)</name>
    <dbReference type="NCBI Taxonomy" id="411684"/>
    <lineage>
        <taxon>Bacteria</taxon>
        <taxon>Pseudomonadati</taxon>
        <taxon>Pseudomonadota</taxon>
        <taxon>Alphaproteobacteria</taxon>
        <taxon>Hyphomicrobiales</taxon>
        <taxon>Rhizobiaceae</taxon>
        <taxon>Hoeflea</taxon>
    </lineage>
</organism>
<protein>
    <submittedName>
        <fullName evidence="2">Putative membrane protein (DUF2306)</fullName>
    </submittedName>
</protein>
<keyword evidence="1" id="KW-0812">Transmembrane</keyword>
<dbReference type="Pfam" id="PF10067">
    <property type="entry name" value="DUF2306"/>
    <property type="match status" value="1"/>
</dbReference>
<dbReference type="HOGENOM" id="CLU_078522_0_0_5"/>
<gene>
    <name evidence="2" type="ORF">HPDFL43_00580</name>
</gene>
<feature type="transmembrane region" description="Helical" evidence="1">
    <location>
        <begin position="118"/>
        <end position="141"/>
    </location>
</feature>
<sequence>MGSVTRCEWALLATILLYSFVPAFGGLLRILELAGGPAIAPENPRAMTDPLPIVLHILSSFVFCIVGALQFLPSLRRNTPALHRRVGRTVVVAGLASALTGLWMTTHYTLPAEIQGPALFWARIVLSLSMIGLITWALFAIRSRNHLSHGAAMFRAYAIGQGASTQAVLGIGWIIVTGTEALGPLRDGMMIIAWILNLLIAEMLIRRLLINRDRTPLGLTAS</sequence>
<evidence type="ECO:0000313" key="3">
    <source>
        <dbReference type="Proteomes" id="UP000004291"/>
    </source>
</evidence>
<feature type="transmembrane region" description="Helical" evidence="1">
    <location>
        <begin position="86"/>
        <end position="106"/>
    </location>
</feature>
<evidence type="ECO:0000256" key="1">
    <source>
        <dbReference type="SAM" id="Phobius"/>
    </source>
</evidence>
<feature type="transmembrane region" description="Helical" evidence="1">
    <location>
        <begin position="188"/>
        <end position="205"/>
    </location>
</feature>
<feature type="transmembrane region" description="Helical" evidence="1">
    <location>
        <begin position="51"/>
        <end position="74"/>
    </location>
</feature>
<keyword evidence="1" id="KW-0472">Membrane</keyword>
<keyword evidence="1" id="KW-1133">Transmembrane helix</keyword>
<reference evidence="2 3" key="2">
    <citation type="submission" date="2012-06" db="EMBL/GenBank/DDBJ databases">
        <authorList>
            <person name="Fiebig A."/>
        </authorList>
    </citation>
    <scope>NUCLEOTIDE SEQUENCE [LARGE SCALE GENOMIC DNA]</scope>
    <source>
        <strain evidence="2 3">DFL-43</strain>
    </source>
</reference>
<evidence type="ECO:0000313" key="2">
    <source>
        <dbReference type="EMBL" id="EDQ34647.1"/>
    </source>
</evidence>